<dbReference type="Pfam" id="PF12728">
    <property type="entry name" value="HTH_17"/>
    <property type="match status" value="1"/>
</dbReference>
<reference evidence="2" key="1">
    <citation type="submission" date="2019-11" db="EMBL/GenBank/DDBJ databases">
        <authorList>
            <person name="Feng L."/>
        </authorList>
    </citation>
    <scope>NUCLEOTIDE SEQUENCE</scope>
    <source>
        <strain evidence="2">PclaraLFYP37</strain>
    </source>
</reference>
<gene>
    <name evidence="2" type="ORF">PCLFYP37_01753</name>
</gene>
<sequence>MEIITMESSAYKELVEKIDKIAGYVRDSEREKKQPDADVWLCNEEVMSLLGISRRTLQRLRDGKRIRYAIFRGACRYHFSEVARMVEESVVACDPQRLEDFRRNYLLRTSSRRKKG</sequence>
<dbReference type="AlphaFoldDB" id="A0A6N3BTP3"/>
<proteinExistence type="predicted"/>
<dbReference type="PANTHER" id="PTHR34585:SF22">
    <property type="entry name" value="HELIX-TURN-HELIX DOMAIN-CONTAINING PROTEIN"/>
    <property type="match status" value="1"/>
</dbReference>
<name>A0A6N3BTP3_9BACT</name>
<evidence type="ECO:0000259" key="1">
    <source>
        <dbReference type="Pfam" id="PF12728"/>
    </source>
</evidence>
<accession>A0A6N3BTP3</accession>
<organism evidence="2">
    <name type="scientific">Paraprevotella clara</name>
    <dbReference type="NCBI Taxonomy" id="454154"/>
    <lineage>
        <taxon>Bacteria</taxon>
        <taxon>Pseudomonadati</taxon>
        <taxon>Bacteroidota</taxon>
        <taxon>Bacteroidia</taxon>
        <taxon>Bacteroidales</taxon>
        <taxon>Prevotellaceae</taxon>
        <taxon>Paraprevotella</taxon>
    </lineage>
</organism>
<feature type="domain" description="Helix-turn-helix" evidence="1">
    <location>
        <begin position="44"/>
        <end position="88"/>
    </location>
</feature>
<evidence type="ECO:0000313" key="2">
    <source>
        <dbReference type="EMBL" id="VYU03893.1"/>
    </source>
</evidence>
<dbReference type="EMBL" id="CACRUT010000013">
    <property type="protein sequence ID" value="VYU03893.1"/>
    <property type="molecule type" value="Genomic_DNA"/>
</dbReference>
<dbReference type="PANTHER" id="PTHR34585">
    <property type="match status" value="1"/>
</dbReference>
<dbReference type="RefSeq" id="WP_258915681.1">
    <property type="nucleotide sequence ID" value="NZ_CACRUT010000013.1"/>
</dbReference>
<protein>
    <submittedName>
        <fullName evidence="2">Helix-turn-helix domain protein</fullName>
    </submittedName>
</protein>
<dbReference type="InterPro" id="IPR041657">
    <property type="entry name" value="HTH_17"/>
</dbReference>